<evidence type="ECO:0000256" key="2">
    <source>
        <dbReference type="SAM" id="MobiDB-lite"/>
    </source>
</evidence>
<reference evidence="5" key="1">
    <citation type="submission" date="2019-04" db="EMBL/GenBank/DDBJ databases">
        <authorList>
            <consortium name="Science for Life Laboratories"/>
        </authorList>
    </citation>
    <scope>NUCLEOTIDE SEQUENCE</scope>
    <source>
        <strain evidence="5">MBLW1</strain>
    </source>
</reference>
<keyword evidence="3" id="KW-0732">Signal</keyword>
<organism evidence="5">
    <name type="scientific">Tuwongella immobilis</name>
    <dbReference type="NCBI Taxonomy" id="692036"/>
    <lineage>
        <taxon>Bacteria</taxon>
        <taxon>Pseudomonadati</taxon>
        <taxon>Planctomycetota</taxon>
        <taxon>Planctomycetia</taxon>
        <taxon>Gemmatales</taxon>
        <taxon>Gemmataceae</taxon>
        <taxon>Tuwongella</taxon>
    </lineage>
</organism>
<accession>A0A6C2YIU7</accession>
<dbReference type="Proteomes" id="UP000464378">
    <property type="component" value="Chromosome"/>
</dbReference>
<feature type="compositionally biased region" description="Low complexity" evidence="2">
    <location>
        <begin position="514"/>
        <end position="539"/>
    </location>
</feature>
<dbReference type="EMBL" id="LR593887">
    <property type="protein sequence ID" value="VTR98472.1"/>
    <property type="molecule type" value="Genomic_DNA"/>
</dbReference>
<dbReference type="GO" id="GO:0001681">
    <property type="term" value="F:sialate O-acetylesterase activity"/>
    <property type="evidence" value="ECO:0007669"/>
    <property type="project" value="InterPro"/>
</dbReference>
<dbReference type="SUPFAM" id="SSF52266">
    <property type="entry name" value="SGNH hydrolase"/>
    <property type="match status" value="1"/>
</dbReference>
<dbReference type="GO" id="GO:0005975">
    <property type="term" value="P:carbohydrate metabolic process"/>
    <property type="evidence" value="ECO:0007669"/>
    <property type="project" value="TreeGrafter"/>
</dbReference>
<evidence type="ECO:0000313" key="6">
    <source>
        <dbReference type="Proteomes" id="UP000464378"/>
    </source>
</evidence>
<feature type="signal peptide" evidence="3">
    <location>
        <begin position="1"/>
        <end position="27"/>
    </location>
</feature>
<dbReference type="RefSeq" id="WP_162656664.1">
    <property type="nucleotide sequence ID" value="NZ_LR593887.1"/>
</dbReference>
<name>A0A6C2YIU7_9BACT</name>
<evidence type="ECO:0000256" key="3">
    <source>
        <dbReference type="SAM" id="SignalP"/>
    </source>
</evidence>
<gene>
    <name evidence="5" type="ORF">GMBLW1_25000</name>
</gene>
<dbReference type="InParanoid" id="A0A6C2YIU7"/>
<dbReference type="Gene3D" id="3.40.50.1110">
    <property type="entry name" value="SGNH hydrolase"/>
    <property type="match status" value="1"/>
</dbReference>
<protein>
    <recommendedName>
        <fullName evidence="4">Sialate O-acetylesterase domain-containing protein</fullName>
    </recommendedName>
</protein>
<dbReference type="EMBL" id="LR586016">
    <property type="protein sequence ID" value="VIP01460.1"/>
    <property type="molecule type" value="Genomic_DNA"/>
</dbReference>
<keyword evidence="1" id="KW-0378">Hydrolase</keyword>
<sequence>MPRRTFLRNRLSLATLAALLMALPVSAAVKPASLFSTHMVLQQEMPVPIFGTAEPGESVTVSIHDQKKTVKTDAQGKWSVTLDPLKPSKASKPTTMTIAGSNTITIDDVLIGEVWLCSGQSNMAWTVARSRDFEAEKAAAKNPQIRMFLVTSGAAATPQTECKGSWIVCSPETVGGFTAAGYFFAKELYPQLKRPIGLINSSVGGTPVEAWTSQAAMDRTPEIKPVLERWQQSEANYNPEKAKAAFETQLKRYEELAKQGKAPANKPRLQLQPSKSPQYPAVLYNGKIAPLERYAIRGAIWYQGENNAGSPHPHLYGKQLELMISDWRARWGQGDFPFAWVQLPNFQTAAQWPILREQMLQTLKVPQTGMAIAIDVGDPKDIHPTNKQPVGSRLAYWALATVYGQKRAYSGPIPTTNRVEGDSIVVNFDHANDGLKLLDRSESGFEIAGADQVWHAAEAKVVAPNSVVIRSKAVAKPVAVRYLWANNPTATLFNGADLPATPFRTDTWDGKVGTPAPAKPAAAPAKPAKPVKPKTVPALPILPPPEKP</sequence>
<dbReference type="Gene3D" id="2.60.40.10">
    <property type="entry name" value="Immunoglobulins"/>
    <property type="match status" value="1"/>
</dbReference>
<dbReference type="InterPro" id="IPR036514">
    <property type="entry name" value="SGNH_hydro_sf"/>
</dbReference>
<evidence type="ECO:0000259" key="4">
    <source>
        <dbReference type="Pfam" id="PF03629"/>
    </source>
</evidence>
<proteinExistence type="predicted"/>
<dbReference type="PANTHER" id="PTHR22901">
    <property type="entry name" value="SIALATE O-ACETYLESTERASE"/>
    <property type="match status" value="1"/>
</dbReference>
<dbReference type="InterPro" id="IPR013783">
    <property type="entry name" value="Ig-like_fold"/>
</dbReference>
<evidence type="ECO:0000313" key="5">
    <source>
        <dbReference type="EMBL" id="VIP01460.1"/>
    </source>
</evidence>
<dbReference type="PANTHER" id="PTHR22901:SF0">
    <property type="entry name" value="SIALATE O-ACETYLESTERASE"/>
    <property type="match status" value="1"/>
</dbReference>
<dbReference type="KEGG" id="tim:GMBLW1_25000"/>
<keyword evidence="6" id="KW-1185">Reference proteome</keyword>
<feature type="domain" description="Sialate O-acetylesterase" evidence="4">
    <location>
        <begin position="113"/>
        <end position="249"/>
    </location>
</feature>
<feature type="domain" description="Sialate O-acetylesterase" evidence="4">
    <location>
        <begin position="278"/>
        <end position="394"/>
    </location>
</feature>
<evidence type="ECO:0000256" key="1">
    <source>
        <dbReference type="ARBA" id="ARBA00022801"/>
    </source>
</evidence>
<dbReference type="InterPro" id="IPR005181">
    <property type="entry name" value="SASA"/>
</dbReference>
<dbReference type="Pfam" id="PF03629">
    <property type="entry name" value="SASA"/>
    <property type="match status" value="2"/>
</dbReference>
<feature type="region of interest" description="Disordered" evidence="2">
    <location>
        <begin position="509"/>
        <end position="548"/>
    </location>
</feature>
<dbReference type="InterPro" id="IPR039329">
    <property type="entry name" value="SIAE"/>
</dbReference>
<dbReference type="AlphaFoldDB" id="A0A6C2YIU7"/>
<feature type="chain" id="PRO_5036383857" description="Sialate O-acetylesterase domain-containing protein" evidence="3">
    <location>
        <begin position="28"/>
        <end position="548"/>
    </location>
</feature>